<keyword evidence="2" id="KW-1133">Transmembrane helix</keyword>
<gene>
    <name evidence="3" type="ORF">A1Q2_04092</name>
</gene>
<dbReference type="STRING" id="1220162.K1VLA9"/>
<reference evidence="3 4" key="1">
    <citation type="journal article" date="2012" name="Eukaryot. Cell">
        <title>Genome sequence of the Trichosporon asahii environmental strain CBS 8904.</title>
        <authorList>
            <person name="Yang R.Y."/>
            <person name="Li H.T."/>
            <person name="Zhu H."/>
            <person name="Zhou G.P."/>
            <person name="Wang M."/>
            <person name="Wang L."/>
        </authorList>
    </citation>
    <scope>NUCLEOTIDE SEQUENCE [LARGE SCALE GENOMIC DNA]</scope>
    <source>
        <strain evidence="3 4">CBS 8904</strain>
    </source>
</reference>
<keyword evidence="4" id="KW-1185">Reference proteome</keyword>
<dbReference type="Proteomes" id="UP000006757">
    <property type="component" value="Unassembled WGS sequence"/>
</dbReference>
<feature type="compositionally biased region" description="Basic and acidic residues" evidence="1">
    <location>
        <begin position="167"/>
        <end position="182"/>
    </location>
</feature>
<dbReference type="HOGENOM" id="CLU_502664_0_0_1"/>
<feature type="compositionally biased region" description="Low complexity" evidence="1">
    <location>
        <begin position="1"/>
        <end position="13"/>
    </location>
</feature>
<keyword evidence="2" id="KW-0812">Transmembrane</keyword>
<evidence type="ECO:0000256" key="2">
    <source>
        <dbReference type="SAM" id="Phobius"/>
    </source>
</evidence>
<dbReference type="AlphaFoldDB" id="K1VLA9"/>
<sequence>MTRPSTAVIAASPAPVPPGSAIPTQQEKTDPCKSTSQAVIAFNQAVGPTGATSPVQPSTSTSAGAAFTRSLLLFLGFMFRRPGKLFRPNRLDTWAGLRRLAESADQNLSPSFVRSIFHAKGGPIILAATLLPPLLVNTTLGFLLFSSHSLISLYLAKLPFFNRHHHDPSDSKDDHPLARDPLGEIDGDFGQPDATPEDEKDEEISLENIIRGPRSIPKHPTLLSAIAGAGAGIIQGLAFTPIENIVRFLSQSASSITVQVTNFLHLPTPKSAQALGPPASSPLEAFKNLISNSSWHKTPSWFSYSIFFATFDLTRRLGLRVKAVTTAHVLENMVEGDKLSPEDTEKLRKVVKETEAIEAEVAKEKSNKAIIPTGQPGVQGGVAPSNEHKHYQTPYGSVPKVPKTLTPLEQVAAARPPSETPTAARVAQAVTIVMGGVAAASAAELAGRPFRKARRLAMRAQFERTNLPAGTPVDFKLKHPVLAFYKTNGLKGFFKTDKPPQPPAKGFSGIALRICSRIGWRIAAMGPWGAGFLIFAWIGGEV</sequence>
<feature type="region of interest" description="Disordered" evidence="1">
    <location>
        <begin position="1"/>
        <end position="32"/>
    </location>
</feature>
<evidence type="ECO:0000313" key="3">
    <source>
        <dbReference type="EMBL" id="EKD01531.1"/>
    </source>
</evidence>
<dbReference type="eggNOG" id="ENOG502S1WU">
    <property type="taxonomic scope" value="Eukaryota"/>
</dbReference>
<protein>
    <submittedName>
        <fullName evidence="3">Uncharacterized protein</fullName>
    </submittedName>
</protein>
<keyword evidence="2" id="KW-0472">Membrane</keyword>
<dbReference type="EMBL" id="AMBO01000313">
    <property type="protein sequence ID" value="EKD01531.1"/>
    <property type="molecule type" value="Genomic_DNA"/>
</dbReference>
<dbReference type="InParanoid" id="K1VLA9"/>
<evidence type="ECO:0000256" key="1">
    <source>
        <dbReference type="SAM" id="MobiDB-lite"/>
    </source>
</evidence>
<dbReference type="OrthoDB" id="3364892at2759"/>
<proteinExistence type="predicted"/>
<evidence type="ECO:0000313" key="4">
    <source>
        <dbReference type="Proteomes" id="UP000006757"/>
    </source>
</evidence>
<accession>K1VLA9</accession>
<comment type="caution">
    <text evidence="3">The sequence shown here is derived from an EMBL/GenBank/DDBJ whole genome shotgun (WGS) entry which is preliminary data.</text>
</comment>
<name>K1VLA9_TRIAC</name>
<feature type="transmembrane region" description="Helical" evidence="2">
    <location>
        <begin position="518"/>
        <end position="538"/>
    </location>
</feature>
<feature type="region of interest" description="Disordered" evidence="1">
    <location>
        <begin position="166"/>
        <end position="202"/>
    </location>
</feature>
<organism evidence="3 4">
    <name type="scientific">Trichosporon asahii var. asahii (strain CBS 8904)</name>
    <name type="common">Yeast</name>
    <dbReference type="NCBI Taxonomy" id="1220162"/>
    <lineage>
        <taxon>Eukaryota</taxon>
        <taxon>Fungi</taxon>
        <taxon>Dikarya</taxon>
        <taxon>Basidiomycota</taxon>
        <taxon>Agaricomycotina</taxon>
        <taxon>Tremellomycetes</taxon>
        <taxon>Trichosporonales</taxon>
        <taxon>Trichosporonaceae</taxon>
        <taxon>Trichosporon</taxon>
    </lineage>
</organism>